<feature type="non-terminal residue" evidence="5">
    <location>
        <position position="191"/>
    </location>
</feature>
<reference evidence="5" key="1">
    <citation type="submission" date="2018-05" db="EMBL/GenBank/DDBJ databases">
        <authorList>
            <person name="Lanie J.A."/>
            <person name="Ng W.-L."/>
            <person name="Kazmierczak K.M."/>
            <person name="Andrzejewski T.M."/>
            <person name="Davidsen T.M."/>
            <person name="Wayne K.J."/>
            <person name="Tettelin H."/>
            <person name="Glass J.I."/>
            <person name="Rusch D."/>
            <person name="Podicherti R."/>
            <person name="Tsui H.-C.T."/>
            <person name="Winkler M.E."/>
        </authorList>
    </citation>
    <scope>NUCLEOTIDE SEQUENCE</scope>
</reference>
<dbReference type="Gene3D" id="3.40.50.720">
    <property type="entry name" value="NAD(P)-binding Rossmann-like Domain"/>
    <property type="match status" value="1"/>
</dbReference>
<dbReference type="Pfam" id="PF08245">
    <property type="entry name" value="Mur_ligase_M"/>
    <property type="match status" value="1"/>
</dbReference>
<dbReference type="Pfam" id="PF21799">
    <property type="entry name" value="MurD-like_N"/>
    <property type="match status" value="1"/>
</dbReference>
<dbReference type="GO" id="GO:0051301">
    <property type="term" value="P:cell division"/>
    <property type="evidence" value="ECO:0007669"/>
    <property type="project" value="InterPro"/>
</dbReference>
<keyword evidence="1" id="KW-0436">Ligase</keyword>
<sequence length="191" mass="20016">MTPELEQSVDNDRVLVLGMGITGVSCAHYLARRGLSAMFADTRAAPTGIIDIRRAMPEADIHTGSMPADIPAGVSRLVISPGLPLETPLIQKAQQQGVEVLSDIDLFVEECTQPLLAITGSNGKSTVTSMLAAILDAAGRKVGAGGNLGPAALDLLELDADVYLLELSSFQLERSRKLPANAAVILNIATD</sequence>
<feature type="domain" description="Mur ligase central" evidence="4">
    <location>
        <begin position="118"/>
        <end position="191"/>
    </location>
</feature>
<dbReference type="InterPro" id="IPR005762">
    <property type="entry name" value="MurD"/>
</dbReference>
<keyword evidence="3" id="KW-0067">ATP-binding</keyword>
<evidence type="ECO:0000256" key="3">
    <source>
        <dbReference type="ARBA" id="ARBA00022840"/>
    </source>
</evidence>
<keyword evidence="2" id="KW-0547">Nucleotide-binding</keyword>
<organism evidence="5">
    <name type="scientific">marine metagenome</name>
    <dbReference type="NCBI Taxonomy" id="408172"/>
    <lineage>
        <taxon>unclassified sequences</taxon>
        <taxon>metagenomes</taxon>
        <taxon>ecological metagenomes</taxon>
    </lineage>
</organism>
<protein>
    <recommendedName>
        <fullName evidence="4">Mur ligase central domain-containing protein</fullName>
    </recommendedName>
</protein>
<gene>
    <name evidence="5" type="ORF">METZ01_LOCUS127733</name>
</gene>
<dbReference type="InterPro" id="IPR013221">
    <property type="entry name" value="Mur_ligase_cen"/>
</dbReference>
<name>A0A381YCS2_9ZZZZ</name>
<evidence type="ECO:0000256" key="1">
    <source>
        <dbReference type="ARBA" id="ARBA00022598"/>
    </source>
</evidence>
<evidence type="ECO:0000259" key="4">
    <source>
        <dbReference type="Pfam" id="PF08245"/>
    </source>
</evidence>
<dbReference type="AlphaFoldDB" id="A0A381YCS2"/>
<evidence type="ECO:0000313" key="5">
    <source>
        <dbReference type="EMBL" id="SVA74879.1"/>
    </source>
</evidence>
<accession>A0A381YCS2</accession>
<dbReference type="GO" id="GO:0008764">
    <property type="term" value="F:UDP-N-acetylmuramoylalanine-D-glutamate ligase activity"/>
    <property type="evidence" value="ECO:0007669"/>
    <property type="project" value="InterPro"/>
</dbReference>
<dbReference type="EMBL" id="UINC01017934">
    <property type="protein sequence ID" value="SVA74879.1"/>
    <property type="molecule type" value="Genomic_DNA"/>
</dbReference>
<dbReference type="SUPFAM" id="SSF51984">
    <property type="entry name" value="MurCD N-terminal domain"/>
    <property type="match status" value="1"/>
</dbReference>
<dbReference type="PANTHER" id="PTHR43692:SF1">
    <property type="entry name" value="UDP-N-ACETYLMURAMOYLALANINE--D-GLUTAMATE LIGASE"/>
    <property type="match status" value="1"/>
</dbReference>
<dbReference type="Gene3D" id="3.40.1190.10">
    <property type="entry name" value="Mur-like, catalytic domain"/>
    <property type="match status" value="1"/>
</dbReference>
<dbReference type="GO" id="GO:0005737">
    <property type="term" value="C:cytoplasm"/>
    <property type="evidence" value="ECO:0007669"/>
    <property type="project" value="InterPro"/>
</dbReference>
<proteinExistence type="predicted"/>
<dbReference type="GO" id="GO:0008360">
    <property type="term" value="P:regulation of cell shape"/>
    <property type="evidence" value="ECO:0007669"/>
    <property type="project" value="InterPro"/>
</dbReference>
<dbReference type="InterPro" id="IPR036565">
    <property type="entry name" value="Mur-like_cat_sf"/>
</dbReference>
<dbReference type="SUPFAM" id="SSF53623">
    <property type="entry name" value="MurD-like peptide ligases, catalytic domain"/>
    <property type="match status" value="1"/>
</dbReference>
<dbReference type="PANTHER" id="PTHR43692">
    <property type="entry name" value="UDP-N-ACETYLMURAMOYLALANINE--D-GLUTAMATE LIGASE"/>
    <property type="match status" value="1"/>
</dbReference>
<evidence type="ECO:0000256" key="2">
    <source>
        <dbReference type="ARBA" id="ARBA00022741"/>
    </source>
</evidence>
<dbReference type="GO" id="GO:0005524">
    <property type="term" value="F:ATP binding"/>
    <property type="evidence" value="ECO:0007669"/>
    <property type="project" value="UniProtKB-KW"/>
</dbReference>